<dbReference type="Proteomes" id="UP000821845">
    <property type="component" value="Chromosome 1"/>
</dbReference>
<proteinExistence type="predicted"/>
<name>A0ACB7TIM4_HYAAI</name>
<evidence type="ECO:0000313" key="2">
    <source>
        <dbReference type="Proteomes" id="UP000821845"/>
    </source>
</evidence>
<reference evidence="1" key="1">
    <citation type="submission" date="2020-05" db="EMBL/GenBank/DDBJ databases">
        <title>Large-scale comparative analyses of tick genomes elucidate their genetic diversity and vector capacities.</title>
        <authorList>
            <person name="Jia N."/>
            <person name="Wang J."/>
            <person name="Shi W."/>
            <person name="Du L."/>
            <person name="Sun Y."/>
            <person name="Zhan W."/>
            <person name="Jiang J."/>
            <person name="Wang Q."/>
            <person name="Zhang B."/>
            <person name="Ji P."/>
            <person name="Sakyi L.B."/>
            <person name="Cui X."/>
            <person name="Yuan T."/>
            <person name="Jiang B."/>
            <person name="Yang W."/>
            <person name="Lam T.T.-Y."/>
            <person name="Chang Q."/>
            <person name="Ding S."/>
            <person name="Wang X."/>
            <person name="Zhu J."/>
            <person name="Ruan X."/>
            <person name="Zhao L."/>
            <person name="Wei J."/>
            <person name="Que T."/>
            <person name="Du C."/>
            <person name="Cheng J."/>
            <person name="Dai P."/>
            <person name="Han X."/>
            <person name="Huang E."/>
            <person name="Gao Y."/>
            <person name="Liu J."/>
            <person name="Shao H."/>
            <person name="Ye R."/>
            <person name="Li L."/>
            <person name="Wei W."/>
            <person name="Wang X."/>
            <person name="Wang C."/>
            <person name="Yang T."/>
            <person name="Huo Q."/>
            <person name="Li W."/>
            <person name="Guo W."/>
            <person name="Chen H."/>
            <person name="Zhou L."/>
            <person name="Ni X."/>
            <person name="Tian J."/>
            <person name="Zhou Y."/>
            <person name="Sheng Y."/>
            <person name="Liu T."/>
            <person name="Pan Y."/>
            <person name="Xia L."/>
            <person name="Li J."/>
            <person name="Zhao F."/>
            <person name="Cao W."/>
        </authorList>
    </citation>
    <scope>NUCLEOTIDE SEQUENCE</scope>
    <source>
        <strain evidence="1">Hyas-2018</strain>
    </source>
</reference>
<dbReference type="EMBL" id="CM023481">
    <property type="protein sequence ID" value="KAH6946076.1"/>
    <property type="molecule type" value="Genomic_DNA"/>
</dbReference>
<evidence type="ECO:0000313" key="1">
    <source>
        <dbReference type="EMBL" id="KAH6946076.1"/>
    </source>
</evidence>
<comment type="caution">
    <text evidence="1">The sequence shown here is derived from an EMBL/GenBank/DDBJ whole genome shotgun (WGS) entry which is preliminary data.</text>
</comment>
<gene>
    <name evidence="1" type="ORF">HPB50_011511</name>
</gene>
<organism evidence="1 2">
    <name type="scientific">Hyalomma asiaticum</name>
    <name type="common">Tick</name>
    <dbReference type="NCBI Taxonomy" id="266040"/>
    <lineage>
        <taxon>Eukaryota</taxon>
        <taxon>Metazoa</taxon>
        <taxon>Ecdysozoa</taxon>
        <taxon>Arthropoda</taxon>
        <taxon>Chelicerata</taxon>
        <taxon>Arachnida</taxon>
        <taxon>Acari</taxon>
        <taxon>Parasitiformes</taxon>
        <taxon>Ixodida</taxon>
        <taxon>Ixodoidea</taxon>
        <taxon>Ixodidae</taxon>
        <taxon>Hyalomminae</taxon>
        <taxon>Hyalomma</taxon>
    </lineage>
</organism>
<protein>
    <submittedName>
        <fullName evidence="1">Uncharacterized protein</fullName>
    </submittedName>
</protein>
<sequence length="124" mass="13556">MVVPDTSSSPSPVRDSQESSGSRPRTLWTEAETLVLTRLCEEHLPPLRGEKHNAKVYDAIVSALAESGMRHSKDSPAGSDECRQHDTAIQVGSEGERKIGVQQSAGLAKFETRYLPNCGDTYEQ</sequence>
<accession>A0ACB7TIM4</accession>
<keyword evidence="2" id="KW-1185">Reference proteome</keyword>